<keyword evidence="3" id="KW-1185">Reference proteome</keyword>
<organism evidence="2 3">
    <name type="scientific">Methanocorpusculum vombati</name>
    <dbReference type="NCBI Taxonomy" id="3002864"/>
    <lineage>
        <taxon>Archaea</taxon>
        <taxon>Methanobacteriati</taxon>
        <taxon>Methanobacteriota</taxon>
        <taxon>Stenosarchaea group</taxon>
        <taxon>Methanomicrobia</taxon>
        <taxon>Methanomicrobiales</taxon>
        <taxon>Methanocorpusculaceae</taxon>
        <taxon>Methanocorpusculum</taxon>
    </lineage>
</organism>
<feature type="domain" description="PEGA" evidence="1">
    <location>
        <begin position="99"/>
        <end position="161"/>
    </location>
</feature>
<dbReference type="EMBL" id="JAPTGC010000001">
    <property type="protein sequence ID" value="MCZ0861872.1"/>
    <property type="molecule type" value="Genomic_DNA"/>
</dbReference>
<evidence type="ECO:0000313" key="3">
    <source>
        <dbReference type="Proteomes" id="UP001141336"/>
    </source>
</evidence>
<evidence type="ECO:0000313" key="2">
    <source>
        <dbReference type="EMBL" id="MCZ0861872.1"/>
    </source>
</evidence>
<comment type="caution">
    <text evidence="2">The sequence shown here is derived from an EMBL/GenBank/DDBJ whole genome shotgun (WGS) entry which is preliminary data.</text>
</comment>
<feature type="domain" description="PEGA" evidence="1">
    <location>
        <begin position="30"/>
        <end position="91"/>
    </location>
</feature>
<evidence type="ECO:0000259" key="1">
    <source>
        <dbReference type="Pfam" id="PF08308"/>
    </source>
</evidence>
<proteinExistence type="predicted"/>
<dbReference type="PANTHER" id="PTHR36194:SF1">
    <property type="entry name" value="S-LAYER-LIKE PROTEIN"/>
    <property type="match status" value="1"/>
</dbReference>
<feature type="domain" description="PEGA" evidence="1">
    <location>
        <begin position="175"/>
        <end position="246"/>
    </location>
</feature>
<reference evidence="2" key="1">
    <citation type="submission" date="2022-12" db="EMBL/GenBank/DDBJ databases">
        <title>Isolation and characterisation of novel Methanocorpusculum spp. from native Australian herbivores indicates the genus is ancestrally host-associated.</title>
        <authorList>
            <person name="Volmer J.G."/>
            <person name="Soo R.M."/>
            <person name="Evans P.N."/>
            <person name="Hoedt E.C."/>
            <person name="Astorga Alsina A.L."/>
            <person name="Woodcroft B.J."/>
            <person name="Tyson G.W."/>
            <person name="Hugenholtz P."/>
            <person name="Morrison M."/>
        </authorList>
    </citation>
    <scope>NUCLEOTIDE SEQUENCE</scope>
    <source>
        <strain evidence="2">CW153</strain>
    </source>
</reference>
<dbReference type="PANTHER" id="PTHR36194">
    <property type="entry name" value="S-LAYER-LIKE PROTEIN"/>
    <property type="match status" value="1"/>
</dbReference>
<sequence length="297" mass="31627">MKHTVLPLLFILIAALCIVPAAADEAPGYISVTTSPTGGQVYIDHKYVMDAPGTAEVRPGSHLVSIQSSEYFTWSDEVFVRSGETTKVDAVMHFYKGPGSIGITSSMPEVDVYIDDMYYASVKSGTVTIPNLSPVEHDVRVVKAGYHDFTTTVQVLSDKIVGVYSDQTKDDRQAGIRVHSEPAGAVVFLDDDYVGITQSGKEWLQISGVYPGSHTLSLAKDGYVISTITKEYKAGDVADVRVTLQPVPVETVTVPTESPTGTAAVPTATVPPAPTKTPVPVAGLFLLGAAGLLLSRR</sequence>
<dbReference type="Pfam" id="PF08308">
    <property type="entry name" value="PEGA"/>
    <property type="match status" value="3"/>
</dbReference>
<dbReference type="RefSeq" id="WP_268922056.1">
    <property type="nucleotide sequence ID" value="NZ_JAPTGC010000001.1"/>
</dbReference>
<gene>
    <name evidence="2" type="ORF">O0S09_01195</name>
</gene>
<dbReference type="InterPro" id="IPR013229">
    <property type="entry name" value="PEGA"/>
</dbReference>
<protein>
    <submittedName>
        <fullName evidence="2">PEGA domain-containing protein</fullName>
    </submittedName>
</protein>
<name>A0ABT4IJE9_9EURY</name>
<dbReference type="Proteomes" id="UP001141336">
    <property type="component" value="Unassembled WGS sequence"/>
</dbReference>
<accession>A0ABT4IJE9</accession>